<reference evidence="2 3" key="1">
    <citation type="submission" date="2019-08" db="EMBL/GenBank/DDBJ databases">
        <title>Bacillus genomes from the desert of Cuatro Cienegas, Coahuila.</title>
        <authorList>
            <person name="Olmedo-Alvarez G."/>
        </authorList>
    </citation>
    <scope>NUCLEOTIDE SEQUENCE [LARGE SCALE GENOMIC DNA]</scope>
    <source>
        <strain evidence="2 3">CH28_1T</strain>
    </source>
</reference>
<dbReference type="AlphaFoldDB" id="A0A5D4SEH2"/>
<name>A0A5D4SEH2_9BACI</name>
<protein>
    <submittedName>
        <fullName evidence="2">Uncharacterized protein</fullName>
    </submittedName>
</protein>
<comment type="caution">
    <text evidence="2">The sequence shown here is derived from an EMBL/GenBank/DDBJ whole genome shotgun (WGS) entry which is preliminary data.</text>
</comment>
<feature type="compositionally biased region" description="Basic and acidic residues" evidence="1">
    <location>
        <begin position="11"/>
        <end position="21"/>
    </location>
</feature>
<evidence type="ECO:0000256" key="1">
    <source>
        <dbReference type="SAM" id="MobiDB-lite"/>
    </source>
</evidence>
<proteinExistence type="predicted"/>
<organism evidence="2 3">
    <name type="scientific">Sutcliffiella horikoshii</name>
    <dbReference type="NCBI Taxonomy" id="79883"/>
    <lineage>
        <taxon>Bacteria</taxon>
        <taxon>Bacillati</taxon>
        <taxon>Bacillota</taxon>
        <taxon>Bacilli</taxon>
        <taxon>Bacillales</taxon>
        <taxon>Bacillaceae</taxon>
        <taxon>Sutcliffiella</taxon>
    </lineage>
</organism>
<sequence length="172" mass="19943">MDPKQIALKNKQRERNQRGNDFQQEIRRSWRHIPNVWRLRLKDGGGSTNAADELTITNYVNVLAELKRTAGQKFKLGMLEPNQIKGLIDFDEVTERNYGLVFISFHNVSKGLDEAYAIRLKTALQFMRKRDQLHIHMDDLRNGTVPSIAMKRIQAAEPTFDLKEVAECSKYL</sequence>
<feature type="region of interest" description="Disordered" evidence="1">
    <location>
        <begin position="1"/>
        <end position="21"/>
    </location>
</feature>
<gene>
    <name evidence="2" type="ORF">FZC76_21845</name>
</gene>
<dbReference type="OrthoDB" id="2989370at2"/>
<dbReference type="EMBL" id="VTEV01000015">
    <property type="protein sequence ID" value="TYS60514.1"/>
    <property type="molecule type" value="Genomic_DNA"/>
</dbReference>
<dbReference type="Proteomes" id="UP000322524">
    <property type="component" value="Unassembled WGS sequence"/>
</dbReference>
<evidence type="ECO:0000313" key="3">
    <source>
        <dbReference type="Proteomes" id="UP000322524"/>
    </source>
</evidence>
<accession>A0A5D4SEH2</accession>
<evidence type="ECO:0000313" key="2">
    <source>
        <dbReference type="EMBL" id="TYS60514.1"/>
    </source>
</evidence>
<dbReference type="RefSeq" id="WP_148990220.1">
    <property type="nucleotide sequence ID" value="NZ_VTEV01000015.1"/>
</dbReference>